<dbReference type="OrthoDB" id="2084666at2"/>
<dbReference type="InterPro" id="IPR043717">
    <property type="entry name" value="DUF5658"/>
</dbReference>
<reference evidence="3 4" key="1">
    <citation type="journal article" date="2016" name="Front. Microbiol.">
        <title>Microevolution Analysis of Bacillus coahuilensis Unveils Differences in Phosphorus Acquisition Strategies and Their Regulation.</title>
        <authorList>
            <person name="Gomez-Lunar Z."/>
            <person name="Hernandez-Gonzalez I."/>
            <person name="Rodriguez-Torres M.D."/>
            <person name="Souza V."/>
            <person name="Olmedo-Alvarez G."/>
        </authorList>
    </citation>
    <scope>NUCLEOTIDE SEQUENCE [LARGE SCALE GENOMIC DNA]</scope>
    <source>
        <strain evidence="4">p1.1.43</strain>
    </source>
</reference>
<dbReference type="Pfam" id="PF18902">
    <property type="entry name" value="DUF5658"/>
    <property type="match status" value="1"/>
</dbReference>
<evidence type="ECO:0000259" key="2">
    <source>
        <dbReference type="Pfam" id="PF18902"/>
    </source>
</evidence>
<evidence type="ECO:0000256" key="1">
    <source>
        <dbReference type="SAM" id="Phobius"/>
    </source>
</evidence>
<comment type="caution">
    <text evidence="3">The sequence shown here is derived from an EMBL/GenBank/DDBJ whole genome shotgun (WGS) entry which is preliminary data.</text>
</comment>
<organism evidence="3 4">
    <name type="scientific">Bacillus coahuilensis p1.1.43</name>
    <dbReference type="NCBI Taxonomy" id="1150625"/>
    <lineage>
        <taxon>Bacteria</taxon>
        <taxon>Bacillati</taxon>
        <taxon>Bacillota</taxon>
        <taxon>Bacilli</taxon>
        <taxon>Bacillales</taxon>
        <taxon>Bacillaceae</taxon>
        <taxon>Bacillus</taxon>
    </lineage>
</organism>
<dbReference type="AlphaFoldDB" id="A0A147KC72"/>
<keyword evidence="1" id="KW-1133">Transmembrane helix</keyword>
<feature type="transmembrane region" description="Helical" evidence="1">
    <location>
        <begin position="40"/>
        <end position="63"/>
    </location>
</feature>
<dbReference type="PATRIC" id="fig|1150625.3.peg.320"/>
<keyword evidence="4" id="KW-1185">Reference proteome</keyword>
<proteinExistence type="predicted"/>
<evidence type="ECO:0000313" key="4">
    <source>
        <dbReference type="Proteomes" id="UP000074108"/>
    </source>
</evidence>
<dbReference type="Proteomes" id="UP000074108">
    <property type="component" value="Unassembled WGS sequence"/>
</dbReference>
<protein>
    <recommendedName>
        <fullName evidence="2">DUF5658 domain-containing protein</fullName>
    </recommendedName>
</protein>
<keyword evidence="1" id="KW-0472">Membrane</keyword>
<dbReference type="EMBL" id="LDYG01000003">
    <property type="protein sequence ID" value="KUP09142.1"/>
    <property type="molecule type" value="Genomic_DNA"/>
</dbReference>
<keyword evidence="1" id="KW-0812">Transmembrane</keyword>
<feature type="transmembrane region" description="Helical" evidence="1">
    <location>
        <begin position="75"/>
        <end position="95"/>
    </location>
</feature>
<sequence>MKGCFVLIGGLNLLDGFLTFIGLEENHITEANPLMKDLYMFNPLLFLACKLTLSLCILAIVPFIPESPRLLVQYLGKFTMAAYLFICLLHLAWIVPPFLI</sequence>
<name>A0A147KC72_9BACI</name>
<accession>A0A147KC72</accession>
<gene>
    <name evidence="3" type="ORF">Q75_01530</name>
</gene>
<feature type="domain" description="DUF5658" evidence="2">
    <location>
        <begin position="7"/>
        <end position="95"/>
    </location>
</feature>
<dbReference type="RefSeq" id="WP_059350114.1">
    <property type="nucleotide sequence ID" value="NZ_LDYG01000003.1"/>
</dbReference>
<evidence type="ECO:0000313" key="3">
    <source>
        <dbReference type="EMBL" id="KUP09142.1"/>
    </source>
</evidence>